<protein>
    <recommendedName>
        <fullName evidence="4">Lipoprotein</fullName>
    </recommendedName>
</protein>
<dbReference type="GeneID" id="96742819"/>
<comment type="caution">
    <text evidence="2">The sequence shown here is derived from an EMBL/GenBank/DDBJ whole genome shotgun (WGS) entry which is preliminary data.</text>
</comment>
<dbReference type="AlphaFoldDB" id="A0A1R1S5P3"/>
<dbReference type="Proteomes" id="UP000186168">
    <property type="component" value="Unassembled WGS sequence"/>
</dbReference>
<dbReference type="RefSeq" id="WP_141712970.1">
    <property type="nucleotide sequence ID" value="NZ_ASQP01000525.1"/>
</dbReference>
<organism evidence="2 3">
    <name type="scientific">Streptomyces sparsogenes DSM 40356</name>
    <dbReference type="NCBI Taxonomy" id="1331668"/>
    <lineage>
        <taxon>Bacteria</taxon>
        <taxon>Bacillati</taxon>
        <taxon>Actinomycetota</taxon>
        <taxon>Actinomycetes</taxon>
        <taxon>Kitasatosporales</taxon>
        <taxon>Streptomycetaceae</taxon>
        <taxon>Streptomyces</taxon>
    </lineage>
</organism>
<evidence type="ECO:0000313" key="3">
    <source>
        <dbReference type="Proteomes" id="UP000186168"/>
    </source>
</evidence>
<dbReference type="STRING" id="67365.GCA_001704635_05208"/>
<dbReference type="PROSITE" id="PS51257">
    <property type="entry name" value="PROKAR_LIPOPROTEIN"/>
    <property type="match status" value="1"/>
</dbReference>
<keyword evidence="3" id="KW-1185">Reference proteome</keyword>
<evidence type="ECO:0000256" key="1">
    <source>
        <dbReference type="SAM" id="MobiDB-lite"/>
    </source>
</evidence>
<dbReference type="EMBL" id="ASQP01000525">
    <property type="protein sequence ID" value="OMI33625.1"/>
    <property type="molecule type" value="Genomic_DNA"/>
</dbReference>
<reference evidence="2 3" key="1">
    <citation type="submission" date="2013-05" db="EMBL/GenBank/DDBJ databases">
        <title>Genome sequence of Streptomyces sparsogenes DSM 40356.</title>
        <authorList>
            <person name="Coyne S."/>
            <person name="Seebeck F.P."/>
        </authorList>
    </citation>
    <scope>NUCLEOTIDE SEQUENCE [LARGE SCALE GENOMIC DNA]</scope>
    <source>
        <strain evidence="2 3">DSM 40356</strain>
    </source>
</reference>
<proteinExistence type="predicted"/>
<name>A0A1R1S5P3_9ACTN</name>
<feature type="region of interest" description="Disordered" evidence="1">
    <location>
        <begin position="21"/>
        <end position="52"/>
    </location>
</feature>
<sequence>MGGVRVGVLVLTLALGGVACGGGGGPSEEEAPSQKPLKAREREGERWEEGPRHPKVQVAYPYDMYGHCGITWATFGGRTWKISGVGPAISRRVEGDAPDGSQTLAGYMTLLSKDEAVFEAAGFPPVYFTVTKETPPVCD</sequence>
<accession>A0A1R1S5P3</accession>
<gene>
    <name evidence="2" type="ORF">SPAR_40427</name>
</gene>
<feature type="compositionally biased region" description="Basic and acidic residues" evidence="1">
    <location>
        <begin position="38"/>
        <end position="52"/>
    </location>
</feature>
<evidence type="ECO:0000313" key="2">
    <source>
        <dbReference type="EMBL" id="OMI33625.1"/>
    </source>
</evidence>
<evidence type="ECO:0008006" key="4">
    <source>
        <dbReference type="Google" id="ProtNLM"/>
    </source>
</evidence>